<name>A0A7C1W503_9GAMM</name>
<dbReference type="Proteomes" id="UP000886384">
    <property type="component" value="Unassembled WGS sequence"/>
</dbReference>
<reference evidence="1" key="1">
    <citation type="journal article" date="2020" name="mSystems">
        <title>Genome- and Community-Level Interaction Insights into Carbon Utilization and Element Cycling Functions of Hydrothermarchaeota in Hydrothermal Sediment.</title>
        <authorList>
            <person name="Zhou Z."/>
            <person name="Liu Y."/>
            <person name="Xu W."/>
            <person name="Pan J."/>
            <person name="Luo Z.H."/>
            <person name="Li M."/>
        </authorList>
    </citation>
    <scope>NUCLEOTIDE SEQUENCE [LARGE SCALE GENOMIC DNA]</scope>
    <source>
        <strain evidence="1">HyVt-380</strain>
    </source>
</reference>
<organism evidence="1">
    <name type="scientific">Methylophaga aminisulfidivorans</name>
    <dbReference type="NCBI Taxonomy" id="230105"/>
    <lineage>
        <taxon>Bacteria</taxon>
        <taxon>Pseudomonadati</taxon>
        <taxon>Pseudomonadota</taxon>
        <taxon>Gammaproteobacteria</taxon>
        <taxon>Thiotrichales</taxon>
        <taxon>Piscirickettsiaceae</taxon>
        <taxon>Methylophaga</taxon>
    </lineage>
</organism>
<dbReference type="EMBL" id="DRHY01000003">
    <property type="protein sequence ID" value="HEC72758.1"/>
    <property type="molecule type" value="Genomic_DNA"/>
</dbReference>
<gene>
    <name evidence="1" type="ORF">ENI26_00105</name>
</gene>
<accession>A0A7C1W503</accession>
<sequence length="62" mass="6950">MARDKDAEYLLIESSKQTTSISIKTQIDSIEKHIALVEMEINETLEALKVSKNGLKTLSETL</sequence>
<evidence type="ECO:0000313" key="1">
    <source>
        <dbReference type="EMBL" id="HEC72758.1"/>
    </source>
</evidence>
<comment type="caution">
    <text evidence="1">The sequence shown here is derived from an EMBL/GenBank/DDBJ whole genome shotgun (WGS) entry which is preliminary data.</text>
</comment>
<protein>
    <submittedName>
        <fullName evidence="1">Uncharacterized protein</fullName>
    </submittedName>
</protein>
<proteinExistence type="predicted"/>
<dbReference type="AlphaFoldDB" id="A0A7C1W503"/>